<dbReference type="SUPFAM" id="SSF51735">
    <property type="entry name" value="NAD(P)-binding Rossmann-fold domains"/>
    <property type="match status" value="1"/>
</dbReference>
<keyword evidence="3" id="KW-0472">Membrane</keyword>
<dbReference type="Pfam" id="PF00106">
    <property type="entry name" value="adh_short"/>
    <property type="match status" value="1"/>
</dbReference>
<organism evidence="4 5">
    <name type="scientific">Cyprinus carpio</name>
    <name type="common">Common carp</name>
    <dbReference type="NCBI Taxonomy" id="7962"/>
    <lineage>
        <taxon>Eukaryota</taxon>
        <taxon>Metazoa</taxon>
        <taxon>Chordata</taxon>
        <taxon>Craniata</taxon>
        <taxon>Vertebrata</taxon>
        <taxon>Euteleostomi</taxon>
        <taxon>Actinopterygii</taxon>
        <taxon>Neopterygii</taxon>
        <taxon>Teleostei</taxon>
        <taxon>Ostariophysi</taxon>
        <taxon>Cypriniformes</taxon>
        <taxon>Cyprinidae</taxon>
        <taxon>Cyprininae</taxon>
        <taxon>Cyprinus</taxon>
    </lineage>
</organism>
<keyword evidence="2" id="KW-0560">Oxidoreductase</keyword>
<dbReference type="GO" id="GO:0016491">
    <property type="term" value="F:oxidoreductase activity"/>
    <property type="evidence" value="ECO:0007669"/>
    <property type="project" value="UniProtKB-KW"/>
</dbReference>
<evidence type="ECO:0000313" key="4">
    <source>
        <dbReference type="Ensembl" id="ENSCCRP00020079416.1"/>
    </source>
</evidence>
<name>A0A8C2IHL8_CYPCA</name>
<evidence type="ECO:0000256" key="2">
    <source>
        <dbReference type="ARBA" id="ARBA00023002"/>
    </source>
</evidence>
<accession>A0A8C2IHL8</accession>
<reference evidence="4" key="1">
    <citation type="submission" date="2025-08" db="UniProtKB">
        <authorList>
            <consortium name="Ensembl"/>
        </authorList>
    </citation>
    <scope>IDENTIFICATION</scope>
</reference>
<proteinExistence type="inferred from homology"/>
<dbReference type="Gene3D" id="3.40.50.720">
    <property type="entry name" value="NAD(P)-binding Rossmann-like Domain"/>
    <property type="match status" value="1"/>
</dbReference>
<dbReference type="Proteomes" id="UP000694701">
    <property type="component" value="Unplaced"/>
</dbReference>
<evidence type="ECO:0000256" key="3">
    <source>
        <dbReference type="SAM" id="Phobius"/>
    </source>
</evidence>
<dbReference type="InterPro" id="IPR036291">
    <property type="entry name" value="NAD(P)-bd_dom_sf"/>
</dbReference>
<dbReference type="InterPro" id="IPR002347">
    <property type="entry name" value="SDR_fam"/>
</dbReference>
<dbReference type="PANTHER" id="PTHR43157:SF32">
    <property type="entry name" value="RETINOL DEHYDROGENASE 12"/>
    <property type="match status" value="1"/>
</dbReference>
<keyword evidence="3" id="KW-1133">Transmembrane helix</keyword>
<dbReference type="PRINTS" id="PR00081">
    <property type="entry name" value="GDHRDH"/>
</dbReference>
<dbReference type="PANTHER" id="PTHR43157">
    <property type="entry name" value="PHOSPHATIDYLINOSITOL-GLYCAN BIOSYNTHESIS CLASS F PROTEIN-RELATED"/>
    <property type="match status" value="1"/>
</dbReference>
<feature type="transmembrane region" description="Helical" evidence="3">
    <location>
        <begin position="33"/>
        <end position="55"/>
    </location>
</feature>
<sequence length="386" mass="42325">MKTTIPSFPGIPAVAVSGRMNTFTPTETHRSEAGSFMMLMLVVIAAGLGVVALILRLFSPQIRKYAAGGVCRSTARLDGKVALITGANSGIGKETALDLASRGARVIMACRDVEKGEEAATEIRARVGGAKVEVRELDLADTCSIRAFAQRFLQEVDHLHILVNNAGIMMCPYMKTVDGFEMHIGVNHLGHFLLTYLLIGLLKRSAPSRIVVVSSLAHNFGWIRFHDLHSQGSYNSGLAYCQSKLANVLFTRELVRRLHGEYYCTSNKNLKRKEEFHLTEDVNLTCISSGSNVTVNSVHPGTVRSELMRHSTAMSLLFAVFSMFLKTPKEGAQTSVYCAIAEELQSISGKHFSDCAPAFVAPQGRNEETARKLWDVSCELLGIEWD</sequence>
<keyword evidence="3" id="KW-0812">Transmembrane</keyword>
<protein>
    <submittedName>
        <fullName evidence="4">Retinol dehydrogenase 12</fullName>
    </submittedName>
</protein>
<dbReference type="Ensembl" id="ENSCCRT00020087048.1">
    <property type="protein sequence ID" value="ENSCCRP00020079416.1"/>
    <property type="gene ID" value="ENSCCRG00020036903.1"/>
</dbReference>
<comment type="similarity">
    <text evidence="1">Belongs to the short-chain dehydrogenases/reductases (SDR) family.</text>
</comment>
<dbReference type="AlphaFoldDB" id="A0A8C2IHL8"/>
<evidence type="ECO:0000313" key="5">
    <source>
        <dbReference type="Proteomes" id="UP000694701"/>
    </source>
</evidence>
<evidence type="ECO:0000256" key="1">
    <source>
        <dbReference type="ARBA" id="ARBA00006484"/>
    </source>
</evidence>